<feature type="region of interest" description="Disordered" evidence="8">
    <location>
        <begin position="96"/>
        <end position="183"/>
    </location>
</feature>
<evidence type="ECO:0000256" key="2">
    <source>
        <dbReference type="ARBA" id="ARBA00022473"/>
    </source>
</evidence>
<evidence type="ECO:0000256" key="5">
    <source>
        <dbReference type="ARBA" id="ARBA00023155"/>
    </source>
</evidence>
<dbReference type="InterPro" id="IPR009057">
    <property type="entry name" value="Homeodomain-like_sf"/>
</dbReference>
<keyword evidence="2" id="KW-0217">Developmental protein</keyword>
<feature type="compositionally biased region" description="Basic residues" evidence="8">
    <location>
        <begin position="106"/>
        <end position="115"/>
    </location>
</feature>
<feature type="compositionally biased region" description="Basic and acidic residues" evidence="8">
    <location>
        <begin position="791"/>
        <end position="800"/>
    </location>
</feature>
<evidence type="ECO:0000256" key="1">
    <source>
        <dbReference type="ARBA" id="ARBA00004123"/>
    </source>
</evidence>
<dbReference type="AlphaFoldDB" id="A0A4E0RGL9"/>
<comment type="subcellular location">
    <subcellularLocation>
        <location evidence="1">Nucleus</location>
    </subcellularLocation>
</comment>
<evidence type="ECO:0000256" key="4">
    <source>
        <dbReference type="ARBA" id="ARBA00023125"/>
    </source>
</evidence>
<dbReference type="GO" id="GO:0048468">
    <property type="term" value="P:cell development"/>
    <property type="evidence" value="ECO:0007669"/>
    <property type="project" value="UniProtKB-ARBA"/>
</dbReference>
<evidence type="ECO:0000313" key="11">
    <source>
        <dbReference type="Proteomes" id="UP000230066"/>
    </source>
</evidence>
<dbReference type="EMBL" id="JXXN02000844">
    <property type="protein sequence ID" value="THD26155.1"/>
    <property type="molecule type" value="Genomic_DNA"/>
</dbReference>
<sequence length="1188" mass="130993">MSAKIDEEFIGSDPNGTRMAGGDGIKLTSARNSQPSCQNNCCKLDDEHTSTETTVVSSASNPVTSNSTAPAIMWGMQNLVDSDIDLVSFRCGDSPHEDTASLGHHQASRRKRRKQMAPPQKFPACSTPSKEYLSVPDESDGEDDSVRTGSEVSESDDEDGNGFVKKPKRFRNEISSSDKFEEKNSKISSAHQCTNLIDEISRQAMDAVRQCITPTSLFACGSDHQQIESMDDPREDETDQIVERAMQHLEPQIARLLGQSIRRSIQTIRAQTLIGSRQEMITRLETNRPNSSCRDYPVVTKLSMNNADKKDSSGFTIRSLSGDLQLTNMNSNCNSSSGTISVDQLSSEINLNATNDDDRKTKIESHNSLLHSKALVEDNRVSFPNRTFPVVVPPLSMRNQWKFGSPTHPSVSEAYCMLSTPATDCKVDKVLSISHDCPAADCCENESTHYDKDETKLVDRKTKNSKCDNEETVRILGQTDYRTAKAVNTSPEITGNKNYNISEPVDRTISGAEQSTFHCDGQTSDHQNAGWKPLIPPMSTSQPGVSSAAAAAAILTAFGLTNNPFWAARRPVSSDCRLPPWFPGYSPNLLQWASENLASIGSNSANAIDSQPMTNVPQFTMGPSFPGLGNSNVMDLTSSLPNSVNSIGLSVDEQTEALPLVVRGMRKDVDNNQIGRFTPDELSTLANESKFGSMTITSAGYSPGTVMNYQGGLLSRRKRTKVTDTRMSSRGPRAVHCVSLRTNSAVNATACTGLGFFKSIEEKNFPTKTPNTVNMLAECPTSTTSSLGRMFKSDNTDHPTSDMIPSPTNLTEVRLNSSSSSPSPSSIRLSGGSHEQMDGDSGRLLFNRNTLPTGFYSSNQIHNVQVAIRHGMGSIANLMNKERHNTEADTFEQVLAKTFHSCPLTKRSLDSTGKPSSSQLNALFDPTMTSTSSSQTLETGYQLSHANPLLLTRDLRTNSIASLTRNSGLDLPGIRAPLTSFGKPTNQDDNLFKRGLHTSSLLPASCCDSNGMIDNPNGTSCTDGMRTTSTLTPVHLRKAKLMFFYTRYPNSTLIKMYFPDVKFYKNNTAQLVKWFSNFREFYYIQMEKFARVAISEGIRSAEQIHVTTDSELYRALNLHYNRNQQLDVPQHFRIVVEATLREFFNALMTGKDSEQSWKKPIYKIIARMDQPVPEFFKNSNWMEQLADG</sequence>
<dbReference type="PANTHER" id="PTHR12198:SF0">
    <property type="entry name" value="HOMEOBOX PROTEIN PROSPERO"/>
    <property type="match status" value="1"/>
</dbReference>
<dbReference type="InterPro" id="IPR039350">
    <property type="entry name" value="Prospero_homeodomain"/>
</dbReference>
<keyword evidence="4 10" id="KW-0238">DNA-binding</keyword>
<dbReference type="Pfam" id="PF05044">
    <property type="entry name" value="HPD"/>
    <property type="match status" value="1"/>
</dbReference>
<name>A0A4E0RGL9_FASHE</name>
<dbReference type="Gene3D" id="1.10.10.500">
    <property type="entry name" value="Homeo-prospero domain"/>
    <property type="match status" value="1"/>
</dbReference>
<keyword evidence="6" id="KW-0804">Transcription</keyword>
<dbReference type="PANTHER" id="PTHR12198">
    <property type="entry name" value="HOMEOBOX PROTEIN PROSPERO/PROX-1/CEH-26"/>
    <property type="match status" value="1"/>
</dbReference>
<feature type="compositionally biased region" description="Low complexity" evidence="8">
    <location>
        <begin position="817"/>
        <end position="826"/>
    </location>
</feature>
<gene>
    <name evidence="10" type="ORF">D915_003013</name>
</gene>
<evidence type="ECO:0000256" key="7">
    <source>
        <dbReference type="ARBA" id="ARBA00023242"/>
    </source>
</evidence>
<keyword evidence="11" id="KW-1185">Reference proteome</keyword>
<keyword evidence="5 10" id="KW-0371">Homeobox</keyword>
<dbReference type="GO" id="GO:0000978">
    <property type="term" value="F:RNA polymerase II cis-regulatory region sequence-specific DNA binding"/>
    <property type="evidence" value="ECO:0007669"/>
    <property type="project" value="TreeGrafter"/>
</dbReference>
<feature type="compositionally biased region" description="Polar residues" evidence="8">
    <location>
        <begin position="806"/>
        <end position="816"/>
    </location>
</feature>
<proteinExistence type="predicted"/>
<reference evidence="10" key="1">
    <citation type="submission" date="2019-03" db="EMBL/GenBank/DDBJ databases">
        <title>Improved annotation for the trematode Fasciola hepatica.</title>
        <authorList>
            <person name="Choi Y.-J."/>
            <person name="Martin J."/>
            <person name="Mitreva M."/>
        </authorList>
    </citation>
    <scope>NUCLEOTIDE SEQUENCE [LARGE SCALE GENOMIC DNA]</scope>
</reference>
<feature type="compositionally biased region" description="Basic and acidic residues" evidence="8">
    <location>
        <begin position="170"/>
        <end position="183"/>
    </location>
</feature>
<dbReference type="GO" id="GO:0005634">
    <property type="term" value="C:nucleus"/>
    <property type="evidence" value="ECO:0007669"/>
    <property type="project" value="UniProtKB-SubCell"/>
</dbReference>
<dbReference type="InterPro" id="IPR037131">
    <property type="entry name" value="Homeo_prospero_dom_sf"/>
</dbReference>
<feature type="domain" description="Prospero" evidence="9">
    <location>
        <begin position="1028"/>
        <end position="1186"/>
    </location>
</feature>
<dbReference type="SUPFAM" id="SSF46689">
    <property type="entry name" value="Homeodomain-like"/>
    <property type="match status" value="1"/>
</dbReference>
<evidence type="ECO:0000256" key="3">
    <source>
        <dbReference type="ARBA" id="ARBA00023015"/>
    </source>
</evidence>
<accession>A0A4E0RGL9</accession>
<keyword evidence="3" id="KW-0805">Transcription regulation</keyword>
<dbReference type="Proteomes" id="UP000230066">
    <property type="component" value="Unassembled WGS sequence"/>
</dbReference>
<dbReference type="GO" id="GO:0010001">
    <property type="term" value="P:glial cell differentiation"/>
    <property type="evidence" value="ECO:0007669"/>
    <property type="project" value="UniProtKB-ARBA"/>
</dbReference>
<dbReference type="InterPro" id="IPR023082">
    <property type="entry name" value="Homeo_prospero_dom"/>
</dbReference>
<dbReference type="GO" id="GO:0000981">
    <property type="term" value="F:DNA-binding transcription factor activity, RNA polymerase II-specific"/>
    <property type="evidence" value="ECO:0007669"/>
    <property type="project" value="TreeGrafter"/>
</dbReference>
<organism evidence="10 11">
    <name type="scientific">Fasciola hepatica</name>
    <name type="common">Liver fluke</name>
    <dbReference type="NCBI Taxonomy" id="6192"/>
    <lineage>
        <taxon>Eukaryota</taxon>
        <taxon>Metazoa</taxon>
        <taxon>Spiralia</taxon>
        <taxon>Lophotrochozoa</taxon>
        <taxon>Platyhelminthes</taxon>
        <taxon>Trematoda</taxon>
        <taxon>Digenea</taxon>
        <taxon>Plagiorchiida</taxon>
        <taxon>Echinostomata</taxon>
        <taxon>Echinostomatoidea</taxon>
        <taxon>Fasciolidae</taxon>
        <taxon>Fasciola</taxon>
    </lineage>
</organism>
<feature type="region of interest" description="Disordered" evidence="8">
    <location>
        <begin position="783"/>
        <end position="841"/>
    </location>
</feature>
<evidence type="ECO:0000256" key="6">
    <source>
        <dbReference type="ARBA" id="ARBA00023163"/>
    </source>
</evidence>
<comment type="caution">
    <text evidence="10">The sequence shown here is derived from an EMBL/GenBank/DDBJ whole genome shotgun (WGS) entry which is preliminary data.</text>
</comment>
<protein>
    <submittedName>
        <fullName evidence="10">Prospero homeodomain protein</fullName>
    </submittedName>
</protein>
<dbReference type="PROSITE" id="PS51818">
    <property type="entry name" value="HOMEO_PROSPERO"/>
    <property type="match status" value="1"/>
</dbReference>
<keyword evidence="7" id="KW-0539">Nucleus</keyword>
<evidence type="ECO:0000313" key="10">
    <source>
        <dbReference type="EMBL" id="THD26155.1"/>
    </source>
</evidence>
<dbReference type="FunFam" id="1.10.10.500:FF:000002">
    <property type="entry name" value="Prospero homeobox 3"/>
    <property type="match status" value="1"/>
</dbReference>
<evidence type="ECO:0000256" key="8">
    <source>
        <dbReference type="SAM" id="MobiDB-lite"/>
    </source>
</evidence>
<evidence type="ECO:0000259" key="9">
    <source>
        <dbReference type="PROSITE" id="PS51818"/>
    </source>
</evidence>